<comment type="caution">
    <text evidence="1">The sequence shown here is derived from an EMBL/GenBank/DDBJ whole genome shotgun (WGS) entry which is preliminary data.</text>
</comment>
<dbReference type="RefSeq" id="WP_263542075.1">
    <property type="nucleotide sequence ID" value="NZ_JAOVZO020000009.1"/>
</dbReference>
<evidence type="ECO:0000313" key="1">
    <source>
        <dbReference type="EMBL" id="MDC8012444.1"/>
    </source>
</evidence>
<dbReference type="AlphaFoldDB" id="A0A9X3YHE9"/>
<dbReference type="Proteomes" id="UP001139971">
    <property type="component" value="Unassembled WGS sequence"/>
</dbReference>
<proteinExistence type="predicted"/>
<name>A0A9X3YHE9_9GAMM</name>
<reference evidence="1" key="1">
    <citation type="submission" date="2023-02" db="EMBL/GenBank/DDBJ databases">
        <title>Tahibacter soli sp. nov. isolated from soil.</title>
        <authorList>
            <person name="Baek J.H."/>
            <person name="Lee J.K."/>
            <person name="Choi D.G."/>
            <person name="Jeon C.O."/>
        </authorList>
    </citation>
    <scope>NUCLEOTIDE SEQUENCE</scope>
    <source>
        <strain evidence="1">BL</strain>
    </source>
</reference>
<evidence type="ECO:0000313" key="2">
    <source>
        <dbReference type="Proteomes" id="UP001139971"/>
    </source>
</evidence>
<organism evidence="1 2">
    <name type="scientific">Tahibacter soli</name>
    <dbReference type="NCBI Taxonomy" id="2983605"/>
    <lineage>
        <taxon>Bacteria</taxon>
        <taxon>Pseudomonadati</taxon>
        <taxon>Pseudomonadota</taxon>
        <taxon>Gammaproteobacteria</taxon>
        <taxon>Lysobacterales</taxon>
        <taxon>Rhodanobacteraceae</taxon>
        <taxon>Tahibacter</taxon>
    </lineage>
</organism>
<dbReference type="Pfam" id="PF20475">
    <property type="entry name" value="DUF6717"/>
    <property type="match status" value="1"/>
</dbReference>
<keyword evidence="2" id="KW-1185">Reference proteome</keyword>
<gene>
    <name evidence="1" type="ORF">OD750_007780</name>
</gene>
<sequence>MSNAIVAIHPYKTQGIWVFDDPRVGLVEEPFVSGADDIIEHVVRDLPDAQNGFSLLFSAGAFPGFQYEFDWQRADLSGNWYRCDALAMEGWLCPALLKYFDAPPLKIYAQFRRKAA</sequence>
<dbReference type="EMBL" id="JAOVZO020000009">
    <property type="protein sequence ID" value="MDC8012444.1"/>
    <property type="molecule type" value="Genomic_DNA"/>
</dbReference>
<accession>A0A9X3YHE9</accession>
<dbReference type="InterPro" id="IPR046562">
    <property type="entry name" value="DUF6717"/>
</dbReference>
<protein>
    <submittedName>
        <fullName evidence="1">Uncharacterized protein</fullName>
    </submittedName>
</protein>